<dbReference type="OrthoDB" id="10018191at2759"/>
<feature type="region of interest" description="Disordered" evidence="8">
    <location>
        <begin position="109"/>
        <end position="148"/>
    </location>
</feature>
<dbReference type="AlphaFoldDB" id="A0A9P9DFJ0"/>
<evidence type="ECO:0000259" key="9">
    <source>
        <dbReference type="PROSITE" id="PS50157"/>
    </source>
</evidence>
<dbReference type="Gene3D" id="3.30.160.60">
    <property type="entry name" value="Classic Zinc Finger"/>
    <property type="match status" value="2"/>
</dbReference>
<keyword evidence="5" id="KW-0862">Zinc</keyword>
<name>A0A9P9DFJ0_9HYPO</name>
<dbReference type="EMBL" id="JAGMUV010000027">
    <property type="protein sequence ID" value="KAH7118333.1"/>
    <property type="molecule type" value="Genomic_DNA"/>
</dbReference>
<feature type="domain" description="C2H2-type" evidence="9">
    <location>
        <begin position="57"/>
        <end position="84"/>
    </location>
</feature>
<feature type="domain" description="C2H2-type" evidence="9">
    <location>
        <begin position="29"/>
        <end position="56"/>
    </location>
</feature>
<keyword evidence="11" id="KW-1185">Reference proteome</keyword>
<sequence>MMSHNPQFATNMNQLLPDASDFSGFDRPHLCTYCNRRFRRPEHLQRHIRTHTKEKPYVCQCGSSFTRRDLLRRHERLVHETAAPAIAHNDIPSISGSIQAEITVSTVGASSDADSRPSQLSVSSGSALPLPPEYHHTYPSLRDQPPKDNPLHDFTAFINNSGLRNLAHRPEVTDLRQAVSHPECDTISVSNVVEVDHSPSSQFDLSEIRTSCLSVSDHMLQPYIGELDDFTVPPTQSIKRYYKTYMENDRFQIIHPSIRPDDFHISLKLAILALGAQLLLENGKATSLFKASRSITLKLWTSEDNIQQGTQQKFQLTSAFLLLTEFVRADQPFTLPQQLSVLQSGLICSLGYNEAPAFDVREVGFNEWAKAETGRRARVFGLCVALIQNFLFQSLPGGFNIGQHVPFPCSPDAWNLRSHEEVSTTLNTPVGFSSQVDGIHNVFETFFNGTMPSTTDLTPPTLYILAALLTRRVMSPRELGLPDYYCTQDNTSSQQVEKAASRCFEFLQNLESRSAAFASREQKSLMHDTRCLIRLVYVRLLLDLSSGMRLLHTYDARKIAAALHHCSGLSRLPMESLLHTVNQCVEVLEQPAASGVVLFIRAQVSCWSLESLMSSFECMVFLSKWICHFGAGCSPSKIELEILRRVWELAKAAWLSIEDSDALPTDPSLNDLAVSNLSIWAHIFKSNSNRPFTQLLGQILDEYVRLQEEVTLIN</sequence>
<evidence type="ECO:0000313" key="10">
    <source>
        <dbReference type="EMBL" id="KAH7118333.1"/>
    </source>
</evidence>
<keyword evidence="3" id="KW-0677">Repeat</keyword>
<dbReference type="SUPFAM" id="SSF57667">
    <property type="entry name" value="beta-beta-alpha zinc fingers"/>
    <property type="match status" value="1"/>
</dbReference>
<keyword evidence="2" id="KW-0479">Metal-binding</keyword>
<protein>
    <recommendedName>
        <fullName evidence="9">C2H2-type domain-containing protein</fullName>
    </recommendedName>
</protein>
<organism evidence="10 11">
    <name type="scientific">Dactylonectria macrodidyma</name>
    <dbReference type="NCBI Taxonomy" id="307937"/>
    <lineage>
        <taxon>Eukaryota</taxon>
        <taxon>Fungi</taxon>
        <taxon>Dikarya</taxon>
        <taxon>Ascomycota</taxon>
        <taxon>Pezizomycotina</taxon>
        <taxon>Sordariomycetes</taxon>
        <taxon>Hypocreomycetidae</taxon>
        <taxon>Hypocreales</taxon>
        <taxon>Nectriaceae</taxon>
        <taxon>Dactylonectria</taxon>
    </lineage>
</organism>
<keyword evidence="4 7" id="KW-0863">Zinc-finger</keyword>
<evidence type="ECO:0000256" key="6">
    <source>
        <dbReference type="ARBA" id="ARBA00023242"/>
    </source>
</evidence>
<evidence type="ECO:0000256" key="7">
    <source>
        <dbReference type="PROSITE-ProRule" id="PRU00042"/>
    </source>
</evidence>
<evidence type="ECO:0000256" key="4">
    <source>
        <dbReference type="ARBA" id="ARBA00022771"/>
    </source>
</evidence>
<dbReference type="InterPro" id="IPR013087">
    <property type="entry name" value="Znf_C2H2_type"/>
</dbReference>
<evidence type="ECO:0000256" key="3">
    <source>
        <dbReference type="ARBA" id="ARBA00022737"/>
    </source>
</evidence>
<evidence type="ECO:0000256" key="1">
    <source>
        <dbReference type="ARBA" id="ARBA00004123"/>
    </source>
</evidence>
<evidence type="ECO:0000256" key="5">
    <source>
        <dbReference type="ARBA" id="ARBA00022833"/>
    </source>
</evidence>
<dbReference type="GO" id="GO:0000978">
    <property type="term" value="F:RNA polymerase II cis-regulatory region sequence-specific DNA binding"/>
    <property type="evidence" value="ECO:0007669"/>
    <property type="project" value="InterPro"/>
</dbReference>
<dbReference type="PANTHER" id="PTHR40626:SF11">
    <property type="entry name" value="ZINC FINGER PROTEIN YPR022C"/>
    <property type="match status" value="1"/>
</dbReference>
<comment type="caution">
    <text evidence="10">The sequence shown here is derived from an EMBL/GenBank/DDBJ whole genome shotgun (WGS) entry which is preliminary data.</text>
</comment>
<dbReference type="SMART" id="SM00355">
    <property type="entry name" value="ZnF_C2H2"/>
    <property type="match status" value="2"/>
</dbReference>
<dbReference type="GO" id="GO:0000981">
    <property type="term" value="F:DNA-binding transcription factor activity, RNA polymerase II-specific"/>
    <property type="evidence" value="ECO:0007669"/>
    <property type="project" value="InterPro"/>
</dbReference>
<evidence type="ECO:0000256" key="8">
    <source>
        <dbReference type="SAM" id="MobiDB-lite"/>
    </source>
</evidence>
<keyword evidence="6" id="KW-0539">Nucleus</keyword>
<accession>A0A9P9DFJ0</accession>
<dbReference type="InterPro" id="IPR051059">
    <property type="entry name" value="VerF-like"/>
</dbReference>
<evidence type="ECO:0000313" key="11">
    <source>
        <dbReference type="Proteomes" id="UP000738349"/>
    </source>
</evidence>
<dbReference type="GO" id="GO:0000785">
    <property type="term" value="C:chromatin"/>
    <property type="evidence" value="ECO:0007669"/>
    <property type="project" value="TreeGrafter"/>
</dbReference>
<dbReference type="GO" id="GO:0008270">
    <property type="term" value="F:zinc ion binding"/>
    <property type="evidence" value="ECO:0007669"/>
    <property type="project" value="UniProtKB-KW"/>
</dbReference>
<dbReference type="InterPro" id="IPR036236">
    <property type="entry name" value="Znf_C2H2_sf"/>
</dbReference>
<dbReference type="PANTHER" id="PTHR40626">
    <property type="entry name" value="MIP31509P"/>
    <property type="match status" value="1"/>
</dbReference>
<feature type="compositionally biased region" description="Polar residues" evidence="8">
    <location>
        <begin position="116"/>
        <end position="126"/>
    </location>
</feature>
<dbReference type="FunFam" id="3.30.160.60:FF:002343">
    <property type="entry name" value="Zinc finger protein 33A"/>
    <property type="match status" value="1"/>
</dbReference>
<gene>
    <name evidence="10" type="ORF">EDB81DRAFT_816695</name>
</gene>
<dbReference type="Proteomes" id="UP000738349">
    <property type="component" value="Unassembled WGS sequence"/>
</dbReference>
<evidence type="ECO:0000256" key="2">
    <source>
        <dbReference type="ARBA" id="ARBA00022723"/>
    </source>
</evidence>
<dbReference type="GO" id="GO:0005634">
    <property type="term" value="C:nucleus"/>
    <property type="evidence" value="ECO:0007669"/>
    <property type="project" value="UniProtKB-SubCell"/>
</dbReference>
<comment type="subcellular location">
    <subcellularLocation>
        <location evidence="1">Nucleus</location>
    </subcellularLocation>
</comment>
<dbReference type="PROSITE" id="PS00028">
    <property type="entry name" value="ZINC_FINGER_C2H2_1"/>
    <property type="match status" value="1"/>
</dbReference>
<proteinExistence type="predicted"/>
<reference evidence="10" key="1">
    <citation type="journal article" date="2021" name="Nat. Commun.">
        <title>Genetic determinants of endophytism in the Arabidopsis root mycobiome.</title>
        <authorList>
            <person name="Mesny F."/>
            <person name="Miyauchi S."/>
            <person name="Thiergart T."/>
            <person name="Pickel B."/>
            <person name="Atanasova L."/>
            <person name="Karlsson M."/>
            <person name="Huettel B."/>
            <person name="Barry K.W."/>
            <person name="Haridas S."/>
            <person name="Chen C."/>
            <person name="Bauer D."/>
            <person name="Andreopoulos W."/>
            <person name="Pangilinan J."/>
            <person name="LaButti K."/>
            <person name="Riley R."/>
            <person name="Lipzen A."/>
            <person name="Clum A."/>
            <person name="Drula E."/>
            <person name="Henrissat B."/>
            <person name="Kohler A."/>
            <person name="Grigoriev I.V."/>
            <person name="Martin F.M."/>
            <person name="Hacquard S."/>
        </authorList>
    </citation>
    <scope>NUCLEOTIDE SEQUENCE</scope>
    <source>
        <strain evidence="10">MPI-CAGE-AT-0147</strain>
    </source>
</reference>
<dbReference type="Pfam" id="PF00096">
    <property type="entry name" value="zf-C2H2"/>
    <property type="match status" value="1"/>
</dbReference>
<dbReference type="PROSITE" id="PS50157">
    <property type="entry name" value="ZINC_FINGER_C2H2_2"/>
    <property type="match status" value="2"/>
</dbReference>